<dbReference type="EMBL" id="CR382138">
    <property type="protein sequence ID" value="CAG89504.2"/>
    <property type="molecule type" value="Genomic_DNA"/>
</dbReference>
<dbReference type="eggNOG" id="ENOG502RQE6">
    <property type="taxonomic scope" value="Eukaryota"/>
</dbReference>
<accession>Q6BKZ9</accession>
<dbReference type="OrthoDB" id="4018349at2759"/>
<evidence type="ECO:0000313" key="1">
    <source>
        <dbReference type="EMBL" id="CAG89504.2"/>
    </source>
</evidence>
<proteinExistence type="predicted"/>
<dbReference type="OMA" id="INNECAY"/>
<organism evidence="1 2">
    <name type="scientific">Debaryomyces hansenii (strain ATCC 36239 / CBS 767 / BCRC 21394 / JCM 1990 / NBRC 0083 / IGC 2968)</name>
    <name type="common">Yeast</name>
    <name type="synonym">Torulaspora hansenii</name>
    <dbReference type="NCBI Taxonomy" id="284592"/>
    <lineage>
        <taxon>Eukaryota</taxon>
        <taxon>Fungi</taxon>
        <taxon>Dikarya</taxon>
        <taxon>Ascomycota</taxon>
        <taxon>Saccharomycotina</taxon>
        <taxon>Pichiomycetes</taxon>
        <taxon>Debaryomycetaceae</taxon>
        <taxon>Debaryomyces</taxon>
    </lineage>
</organism>
<gene>
    <name evidence="1" type="ordered locus">DEHA2F17490g</name>
</gene>
<sequence>MYDPQSVTMGEIIAKLPGMHKTNTMEEFLVVEDFFANSLINMREFFAISNGRLIAPIAVQTLGRMSLSQQNECIFMVKDILDHVNSLQSLISTFNGNLATKYDKIKSHLRLSILLNVKNFGILENCRAMMSALFDMKKLFEELNFHSVHNLLDEINDMVFDFNSHIENFAGDAPDAKNTNISNGTNINYTTLMKYIYQIESTLSKSSSFINNECAYFQSIINEVKIGFYDFFHQFTKLTHDNYDDNTVFRYEILSFDDHLKTQYITCSED</sequence>
<reference evidence="1 2" key="1">
    <citation type="journal article" date="2004" name="Nature">
        <title>Genome evolution in yeasts.</title>
        <authorList>
            <consortium name="Genolevures"/>
            <person name="Dujon B."/>
            <person name="Sherman D."/>
            <person name="Fischer G."/>
            <person name="Durrens P."/>
            <person name="Casaregola S."/>
            <person name="Lafontaine I."/>
            <person name="de Montigny J."/>
            <person name="Marck C."/>
            <person name="Neuveglise C."/>
            <person name="Talla E."/>
            <person name="Goffard N."/>
            <person name="Frangeul L."/>
            <person name="Aigle M."/>
            <person name="Anthouard V."/>
            <person name="Babour A."/>
            <person name="Barbe V."/>
            <person name="Barnay S."/>
            <person name="Blanchin S."/>
            <person name="Beckerich J.M."/>
            <person name="Beyne E."/>
            <person name="Bleykasten C."/>
            <person name="Boisrame A."/>
            <person name="Boyer J."/>
            <person name="Cattolico L."/>
            <person name="Confanioleri F."/>
            <person name="de Daruvar A."/>
            <person name="Despons L."/>
            <person name="Fabre E."/>
            <person name="Fairhead C."/>
            <person name="Ferry-Dumazet H."/>
            <person name="Groppi A."/>
            <person name="Hantraye F."/>
            <person name="Hennequin C."/>
            <person name="Jauniaux N."/>
            <person name="Joyet P."/>
            <person name="Kachouri R."/>
            <person name="Kerrest A."/>
            <person name="Koszul R."/>
            <person name="Lemaire M."/>
            <person name="Lesur I."/>
            <person name="Ma L."/>
            <person name="Muller H."/>
            <person name="Nicaud J.M."/>
            <person name="Nikolski M."/>
            <person name="Oztas S."/>
            <person name="Ozier-Kalogeropoulos O."/>
            <person name="Pellenz S."/>
            <person name="Potier S."/>
            <person name="Richard G.F."/>
            <person name="Straub M.L."/>
            <person name="Suleau A."/>
            <person name="Swennene D."/>
            <person name="Tekaia F."/>
            <person name="Wesolowski-Louvel M."/>
            <person name="Westhof E."/>
            <person name="Wirth B."/>
            <person name="Zeniou-Meyer M."/>
            <person name="Zivanovic I."/>
            <person name="Bolotin-Fukuhara M."/>
            <person name="Thierry A."/>
            <person name="Bouchier C."/>
            <person name="Caudron B."/>
            <person name="Scarpelli C."/>
            <person name="Gaillardin C."/>
            <person name="Weissenbach J."/>
            <person name="Wincker P."/>
            <person name="Souciet J.L."/>
        </authorList>
    </citation>
    <scope>NUCLEOTIDE SEQUENCE [LARGE SCALE GENOMIC DNA]</scope>
    <source>
        <strain evidence="2">ATCC 36239 / CBS 767 / BCRC 21394 / JCM 1990 / NBRC 0083 / IGC 2968</strain>
    </source>
</reference>
<dbReference type="Proteomes" id="UP000000599">
    <property type="component" value="Chromosome F"/>
</dbReference>
<keyword evidence="2" id="KW-1185">Reference proteome</keyword>
<name>Q6BKZ9_DEBHA</name>
<dbReference type="VEuPathDB" id="FungiDB:DEHA2F17490g"/>
<dbReference type="KEGG" id="dha:DEHA2F17490g"/>
<dbReference type="GeneID" id="2903672"/>
<protein>
    <submittedName>
        <fullName evidence="1">DEHA2F17490p</fullName>
    </submittedName>
</protein>
<dbReference type="HOGENOM" id="CLU_1030677_0_0_1"/>
<dbReference type="InParanoid" id="Q6BKZ9"/>
<dbReference type="AlphaFoldDB" id="Q6BKZ9"/>
<dbReference type="RefSeq" id="XP_461122.2">
    <property type="nucleotide sequence ID" value="XM_461122.2"/>
</dbReference>
<evidence type="ECO:0000313" key="2">
    <source>
        <dbReference type="Proteomes" id="UP000000599"/>
    </source>
</evidence>